<proteinExistence type="predicted"/>
<sequence>MRAKPTPAQAVEERSRLLRETTQFVANPFSTLREPMDTDTDPPETRCLPHTPQMISELSNLHCWES</sequence>
<keyword evidence="2" id="KW-1185">Reference proteome</keyword>
<evidence type="ECO:0000313" key="1">
    <source>
        <dbReference type="EMBL" id="KAJ1136446.1"/>
    </source>
</evidence>
<dbReference type="Proteomes" id="UP001066276">
    <property type="component" value="Chromosome 6"/>
</dbReference>
<dbReference type="EMBL" id="JANPWB010000010">
    <property type="protein sequence ID" value="KAJ1136446.1"/>
    <property type="molecule type" value="Genomic_DNA"/>
</dbReference>
<comment type="caution">
    <text evidence="1">The sequence shown here is derived from an EMBL/GenBank/DDBJ whole genome shotgun (WGS) entry which is preliminary data.</text>
</comment>
<gene>
    <name evidence="1" type="ORF">NDU88_002863</name>
</gene>
<reference evidence="1" key="1">
    <citation type="journal article" date="2022" name="bioRxiv">
        <title>Sequencing and chromosome-scale assembly of the giantPleurodeles waltlgenome.</title>
        <authorList>
            <person name="Brown T."/>
            <person name="Elewa A."/>
            <person name="Iarovenko S."/>
            <person name="Subramanian E."/>
            <person name="Araus A.J."/>
            <person name="Petzold A."/>
            <person name="Susuki M."/>
            <person name="Suzuki K.-i.T."/>
            <person name="Hayashi T."/>
            <person name="Toyoda A."/>
            <person name="Oliveira C."/>
            <person name="Osipova E."/>
            <person name="Leigh N.D."/>
            <person name="Simon A."/>
            <person name="Yun M.H."/>
        </authorList>
    </citation>
    <scope>NUCLEOTIDE SEQUENCE</scope>
    <source>
        <strain evidence="1">20211129_DDA</strain>
        <tissue evidence="1">Liver</tissue>
    </source>
</reference>
<dbReference type="AlphaFoldDB" id="A0AAV7Q7B5"/>
<name>A0AAV7Q7B5_PLEWA</name>
<protein>
    <submittedName>
        <fullName evidence="1">Uncharacterized protein</fullName>
    </submittedName>
</protein>
<organism evidence="1 2">
    <name type="scientific">Pleurodeles waltl</name>
    <name type="common">Iberian ribbed newt</name>
    <dbReference type="NCBI Taxonomy" id="8319"/>
    <lineage>
        <taxon>Eukaryota</taxon>
        <taxon>Metazoa</taxon>
        <taxon>Chordata</taxon>
        <taxon>Craniata</taxon>
        <taxon>Vertebrata</taxon>
        <taxon>Euteleostomi</taxon>
        <taxon>Amphibia</taxon>
        <taxon>Batrachia</taxon>
        <taxon>Caudata</taxon>
        <taxon>Salamandroidea</taxon>
        <taxon>Salamandridae</taxon>
        <taxon>Pleurodelinae</taxon>
        <taxon>Pleurodeles</taxon>
    </lineage>
</organism>
<evidence type="ECO:0000313" key="2">
    <source>
        <dbReference type="Proteomes" id="UP001066276"/>
    </source>
</evidence>
<accession>A0AAV7Q7B5</accession>